<dbReference type="Gene3D" id="3.90.550.10">
    <property type="entry name" value="Spore Coat Polysaccharide Biosynthesis Protein SpsA, Chain A"/>
    <property type="match status" value="1"/>
</dbReference>
<gene>
    <name evidence="2" type="ORF">FHK04_03315</name>
</gene>
<feature type="domain" description="MobA-like NTP transferase" evidence="1">
    <location>
        <begin position="5"/>
        <end position="158"/>
    </location>
</feature>
<keyword evidence="3" id="KW-1185">Reference proteome</keyword>
<dbReference type="InterPro" id="IPR025877">
    <property type="entry name" value="MobA-like_NTP_Trfase"/>
</dbReference>
<dbReference type="GO" id="GO:0016779">
    <property type="term" value="F:nucleotidyltransferase activity"/>
    <property type="evidence" value="ECO:0007669"/>
    <property type="project" value="UniProtKB-ARBA"/>
</dbReference>
<comment type="caution">
    <text evidence="2">The sequence shown here is derived from an EMBL/GenBank/DDBJ whole genome shotgun (WGS) entry which is preliminary data.</text>
</comment>
<evidence type="ECO:0000259" key="1">
    <source>
        <dbReference type="Pfam" id="PF12804"/>
    </source>
</evidence>
<dbReference type="Proteomes" id="UP000313395">
    <property type="component" value="Unassembled WGS sequence"/>
</dbReference>
<name>A0A5C5EDK2_9LACT</name>
<evidence type="ECO:0000313" key="2">
    <source>
        <dbReference type="EMBL" id="TNV70265.1"/>
    </source>
</evidence>
<dbReference type="InterPro" id="IPR029044">
    <property type="entry name" value="Nucleotide-diphossugar_trans"/>
</dbReference>
<keyword evidence="2" id="KW-0808">Transferase</keyword>
<dbReference type="SUPFAM" id="SSF53448">
    <property type="entry name" value="Nucleotide-diphospho-sugar transferases"/>
    <property type="match status" value="1"/>
</dbReference>
<evidence type="ECO:0000313" key="3">
    <source>
        <dbReference type="Proteomes" id="UP000313395"/>
    </source>
</evidence>
<organism evidence="2 3">
    <name type="scientific">Trichococcus shcherbakoviae subsp. psychrophilus</name>
    <dbReference type="NCBI Taxonomy" id="2585775"/>
    <lineage>
        <taxon>Bacteria</taxon>
        <taxon>Bacillati</taxon>
        <taxon>Bacillota</taxon>
        <taxon>Bacilli</taxon>
        <taxon>Lactobacillales</taxon>
        <taxon>Carnobacteriaceae</taxon>
        <taxon>Trichococcus</taxon>
    </lineage>
</organism>
<dbReference type="PANTHER" id="PTHR43777">
    <property type="entry name" value="MOLYBDENUM COFACTOR CYTIDYLYLTRANSFERASE"/>
    <property type="match status" value="1"/>
</dbReference>
<dbReference type="CDD" id="cd04182">
    <property type="entry name" value="GT_2_like_f"/>
    <property type="match status" value="1"/>
</dbReference>
<dbReference type="RefSeq" id="WP_086626769.1">
    <property type="nucleotide sequence ID" value="NZ_VENO01000001.1"/>
</dbReference>
<protein>
    <submittedName>
        <fullName evidence="2">Nucleotidyltransferase family protein</fullName>
    </submittedName>
</protein>
<accession>A0A5C5EDK2</accession>
<dbReference type="Pfam" id="PF12804">
    <property type="entry name" value="NTP_transf_3"/>
    <property type="match status" value="1"/>
</dbReference>
<sequence>MGMEGVILAAGKSSRMAGNSKMTMDLNGRTVIERSIDSLSPFCSRIIVVTGFHSEAVRESAGHCRDVIFVHNPDCEKGMFSSLRMGLQRTEAERVLILPGDCPFITHEVCEKLLAVKGDIVLPAYQGKCGHPVLLNRRAIEDLLADDRCQSLQEYLSANKAEIIAVDRPEILWDIDTPEDYAKSVEYFRTKEVR</sequence>
<dbReference type="PANTHER" id="PTHR43777:SF1">
    <property type="entry name" value="MOLYBDENUM COFACTOR CYTIDYLYLTRANSFERASE"/>
    <property type="match status" value="1"/>
</dbReference>
<proteinExistence type="predicted"/>
<dbReference type="EMBL" id="VENO01000001">
    <property type="protein sequence ID" value="TNV70265.1"/>
    <property type="molecule type" value="Genomic_DNA"/>
</dbReference>
<reference evidence="2 3" key="1">
    <citation type="submission" date="2019-06" db="EMBL/GenBank/DDBJ databases">
        <title>Description Trichococcus psychrophilus sp. nov., isolated from a cold spring, by genomic and phenotypic analyses.</title>
        <authorList>
            <person name="Zakharyuk A."/>
        </authorList>
    </citation>
    <scope>NUCLEOTIDE SEQUENCE [LARGE SCALE GENOMIC DNA]</scope>
    <source>
        <strain evidence="2 3">SKBG</strain>
    </source>
</reference>
<dbReference type="AlphaFoldDB" id="A0A5C5EDK2"/>